<gene>
    <name evidence="1" type="ORF">EDD60_1091</name>
</gene>
<evidence type="ECO:0000313" key="2">
    <source>
        <dbReference type="Proteomes" id="UP000295515"/>
    </source>
</evidence>
<feature type="non-terminal residue" evidence="1">
    <location>
        <position position="29"/>
    </location>
</feature>
<sequence length="29" mass="3560">MIMKRKKIVDFKNDVLFKYTLRDDQDPDS</sequence>
<dbReference type="EMBL" id="SMCQ01000009">
    <property type="protein sequence ID" value="TCV99420.1"/>
    <property type="molecule type" value="Genomic_DNA"/>
</dbReference>
<dbReference type="AlphaFoldDB" id="A0A4R3Z173"/>
<comment type="caution">
    <text evidence="1">The sequence shown here is derived from an EMBL/GenBank/DDBJ whole genome shotgun (WGS) entry which is preliminary data.</text>
</comment>
<reference evidence="1 2" key="1">
    <citation type="submission" date="2019-03" db="EMBL/GenBank/DDBJ databases">
        <title>Genomic Encyclopedia of Type Strains, Phase IV (KMG-IV): sequencing the most valuable type-strain genomes for metagenomic binning, comparative biology and taxonomic classification.</title>
        <authorList>
            <person name="Goeker M."/>
        </authorList>
    </citation>
    <scope>NUCLEOTIDE SEQUENCE [LARGE SCALE GENOMIC DNA]</scope>
    <source>
        <strain evidence="1 2">DSM 29487</strain>
    </source>
</reference>
<protein>
    <submittedName>
        <fullName evidence="1">Uncharacterized protein</fullName>
    </submittedName>
</protein>
<keyword evidence="2" id="KW-1185">Reference proteome</keyword>
<organism evidence="1 2">
    <name type="scientific">Longibaculum muris</name>
    <dbReference type="NCBI Taxonomy" id="1796628"/>
    <lineage>
        <taxon>Bacteria</taxon>
        <taxon>Bacillati</taxon>
        <taxon>Bacillota</taxon>
        <taxon>Erysipelotrichia</taxon>
        <taxon>Erysipelotrichales</taxon>
        <taxon>Coprobacillaceae</taxon>
        <taxon>Longibaculum</taxon>
    </lineage>
</organism>
<accession>A0A4R3Z173</accession>
<evidence type="ECO:0000313" key="1">
    <source>
        <dbReference type="EMBL" id="TCV99420.1"/>
    </source>
</evidence>
<proteinExistence type="predicted"/>
<name>A0A4R3Z173_9FIRM</name>
<dbReference type="Proteomes" id="UP000295515">
    <property type="component" value="Unassembled WGS sequence"/>
</dbReference>